<feature type="transmembrane region" description="Helical" evidence="6">
    <location>
        <begin position="93"/>
        <end position="116"/>
    </location>
</feature>
<feature type="transmembrane region" description="Helical" evidence="6">
    <location>
        <begin position="591"/>
        <end position="612"/>
    </location>
</feature>
<dbReference type="RefSeq" id="WP_062074847.1">
    <property type="nucleotide sequence ID" value="NZ_BBRC01000004.1"/>
</dbReference>
<keyword evidence="3 6" id="KW-0812">Transmembrane</keyword>
<dbReference type="EMBL" id="JACBZO010000001">
    <property type="protein sequence ID" value="NYI40164.1"/>
    <property type="molecule type" value="Genomic_DNA"/>
</dbReference>
<dbReference type="Proteomes" id="UP000547973">
    <property type="component" value="Unassembled WGS sequence"/>
</dbReference>
<accession>A0A7Y9Z7C4</accession>
<keyword evidence="2" id="KW-1003">Cell membrane</keyword>
<feature type="transmembrane region" description="Helical" evidence="6">
    <location>
        <begin position="224"/>
        <end position="254"/>
    </location>
</feature>
<feature type="transmembrane region" description="Helical" evidence="6">
    <location>
        <begin position="641"/>
        <end position="668"/>
    </location>
</feature>
<feature type="transmembrane region" description="Helical" evidence="6">
    <location>
        <begin position="538"/>
        <end position="560"/>
    </location>
</feature>
<feature type="transmembrane region" description="Helical" evidence="6">
    <location>
        <begin position="136"/>
        <end position="164"/>
    </location>
</feature>
<dbReference type="AlphaFoldDB" id="A0A7Y9Z7C4"/>
<gene>
    <name evidence="8" type="ORF">BKA03_000283</name>
</gene>
<feature type="transmembrane region" description="Helical" evidence="6">
    <location>
        <begin position="286"/>
        <end position="303"/>
    </location>
</feature>
<reference evidence="8 9" key="1">
    <citation type="submission" date="2020-07" db="EMBL/GenBank/DDBJ databases">
        <title>Sequencing the genomes of 1000 actinobacteria strains.</title>
        <authorList>
            <person name="Klenk H.-P."/>
        </authorList>
    </citation>
    <scope>NUCLEOTIDE SEQUENCE [LARGE SCALE GENOMIC DNA]</scope>
    <source>
        <strain evidence="8 9">DSM 19970</strain>
    </source>
</reference>
<feature type="domain" description="ABC3 transporter permease C-terminal" evidence="7">
    <location>
        <begin position="543"/>
        <end position="670"/>
    </location>
</feature>
<keyword evidence="5 6" id="KW-0472">Membrane</keyword>
<evidence type="ECO:0000256" key="2">
    <source>
        <dbReference type="ARBA" id="ARBA00022475"/>
    </source>
</evidence>
<evidence type="ECO:0000256" key="6">
    <source>
        <dbReference type="SAM" id="Phobius"/>
    </source>
</evidence>
<dbReference type="InterPro" id="IPR003838">
    <property type="entry name" value="ABC3_permease_C"/>
</dbReference>
<dbReference type="Pfam" id="PF02687">
    <property type="entry name" value="FtsX"/>
    <property type="match status" value="1"/>
</dbReference>
<keyword evidence="9" id="KW-1185">Reference proteome</keyword>
<evidence type="ECO:0000313" key="9">
    <source>
        <dbReference type="Proteomes" id="UP000547973"/>
    </source>
</evidence>
<sequence>MRWLASLTIGIAALLGGLGFGRVMGPAEDPNMRDNPYAVLVAVAVYGTFFMVILGVVAVSLRRLAVSARAREWNTERALGGTLRRVVISEARLGLRHGILVSGSLVLLGAAARQLLPWFDGHSYLRGGHFEPAGLAGIVLVFVMCATTTVAVYVVAALAAIGASDGPGAIPASVRPSRLRERAGRALKLVAIALYVVSVAGLIWRRVFPIRWEASPTHWGSAPQYWWVSPAVLVFVLGGVVLVTGAVASMAGLLSRVTGRALISRGRGVLLQAGDALARPSTERRIAVGTMAIVLGLVTWVSGASDISRARNQLADAFLPLAIVTPSVIANQDMQATAPPEGYPTATLDPTLVESLAADTRLIAIPFAYLRADTLSVENPPSITCGGDHCVQQNWRIGTYVVVDPGALTRFSPDGLRPFGFAPGVAMQGSGPFLITSAVGSAGPTWLMVDGTRYPIYRSGLNLPASFIDAAWARSRFGEPPVTGLWLKLAHPDGLTAQEQLDTMHAILAAHIGSRTDVAPMTYDYGNYGTSTGGGASAALVGAAIVGLLLGVALVGSLAARSARDRRRELATMAALGASPRTLRLTPVVEMLVTTLSAVVSGVGAGLILAIATTQPTLFAPGAPLSFGDTMWLLHWNASQISWGPIGAVVLAAVLLTTAVAAVFAAAMGRRTPVEQLREAIKEGAA</sequence>
<dbReference type="GO" id="GO:0005886">
    <property type="term" value="C:plasma membrane"/>
    <property type="evidence" value="ECO:0007669"/>
    <property type="project" value="UniProtKB-SubCell"/>
</dbReference>
<organism evidence="8 9">
    <name type="scientific">Demequina lutea</name>
    <dbReference type="NCBI Taxonomy" id="431489"/>
    <lineage>
        <taxon>Bacteria</taxon>
        <taxon>Bacillati</taxon>
        <taxon>Actinomycetota</taxon>
        <taxon>Actinomycetes</taxon>
        <taxon>Micrococcales</taxon>
        <taxon>Demequinaceae</taxon>
        <taxon>Demequina</taxon>
    </lineage>
</organism>
<evidence type="ECO:0000256" key="1">
    <source>
        <dbReference type="ARBA" id="ARBA00004651"/>
    </source>
</evidence>
<comment type="caution">
    <text evidence="8">The sequence shown here is derived from an EMBL/GenBank/DDBJ whole genome shotgun (WGS) entry which is preliminary data.</text>
</comment>
<keyword evidence="4 6" id="KW-1133">Transmembrane helix</keyword>
<name>A0A7Y9Z7C4_9MICO</name>
<evidence type="ECO:0000256" key="3">
    <source>
        <dbReference type="ARBA" id="ARBA00022692"/>
    </source>
</evidence>
<evidence type="ECO:0000259" key="7">
    <source>
        <dbReference type="Pfam" id="PF02687"/>
    </source>
</evidence>
<evidence type="ECO:0000256" key="4">
    <source>
        <dbReference type="ARBA" id="ARBA00022989"/>
    </source>
</evidence>
<evidence type="ECO:0000256" key="5">
    <source>
        <dbReference type="ARBA" id="ARBA00023136"/>
    </source>
</evidence>
<evidence type="ECO:0000313" key="8">
    <source>
        <dbReference type="EMBL" id="NYI40164.1"/>
    </source>
</evidence>
<feature type="transmembrane region" description="Helical" evidence="6">
    <location>
        <begin position="37"/>
        <end position="61"/>
    </location>
</feature>
<protein>
    <recommendedName>
        <fullName evidence="7">ABC3 transporter permease C-terminal domain-containing protein</fullName>
    </recommendedName>
</protein>
<proteinExistence type="predicted"/>
<feature type="transmembrane region" description="Helical" evidence="6">
    <location>
        <begin position="185"/>
        <end position="204"/>
    </location>
</feature>
<comment type="subcellular location">
    <subcellularLocation>
        <location evidence="1">Cell membrane</location>
        <topology evidence="1">Multi-pass membrane protein</topology>
    </subcellularLocation>
</comment>